<organism evidence="1 2">
    <name type="scientific">Marivirga sericea</name>
    <dbReference type="NCBI Taxonomy" id="1028"/>
    <lineage>
        <taxon>Bacteria</taxon>
        <taxon>Pseudomonadati</taxon>
        <taxon>Bacteroidota</taxon>
        <taxon>Cytophagia</taxon>
        <taxon>Cytophagales</taxon>
        <taxon>Marivirgaceae</taxon>
        <taxon>Marivirga</taxon>
    </lineage>
</organism>
<evidence type="ECO:0000313" key="2">
    <source>
        <dbReference type="Proteomes" id="UP000193804"/>
    </source>
</evidence>
<protein>
    <recommendedName>
        <fullName evidence="3">Thiamine pyrophosphokinase</fullName>
    </recommendedName>
</protein>
<sequence length="196" mass="22998">MSSHHIIRDEQEPPVLVFQLHQNWGQLSELLGWSPIVLVKPELADFFHSKQTKIDGYLLKEELYTDTQYNDFVYSDQQLTNALLIWIRSKKYTAVNIFCDHKLMLELFHDLKGEQLAVPLIFFTESGKCILKSASNFKKWYPSQFRIEILSEGVRDFRNLRKEGDIYSVEKEGFVYVEVESDLLLINEKDVESCDL</sequence>
<evidence type="ECO:0000313" key="1">
    <source>
        <dbReference type="EMBL" id="SMG21350.1"/>
    </source>
</evidence>
<dbReference type="Proteomes" id="UP000193804">
    <property type="component" value="Unassembled WGS sequence"/>
</dbReference>
<evidence type="ECO:0008006" key="3">
    <source>
        <dbReference type="Google" id="ProtNLM"/>
    </source>
</evidence>
<dbReference type="EMBL" id="FXAW01000002">
    <property type="protein sequence ID" value="SMG21350.1"/>
    <property type="molecule type" value="Genomic_DNA"/>
</dbReference>
<proteinExistence type="predicted"/>
<keyword evidence="2" id="KW-1185">Reference proteome</keyword>
<dbReference type="STRING" id="1028.SAMN05661096_01179"/>
<dbReference type="RefSeq" id="WP_085516151.1">
    <property type="nucleotide sequence ID" value="NZ_FXAW01000002.1"/>
</dbReference>
<dbReference type="AlphaFoldDB" id="A0A1X7J1G9"/>
<accession>A0A1X7J1G9</accession>
<dbReference type="OrthoDB" id="1132102at2"/>
<reference evidence="2" key="1">
    <citation type="submission" date="2017-04" db="EMBL/GenBank/DDBJ databases">
        <authorList>
            <person name="Varghese N."/>
            <person name="Submissions S."/>
        </authorList>
    </citation>
    <scope>NUCLEOTIDE SEQUENCE [LARGE SCALE GENOMIC DNA]</scope>
    <source>
        <strain evidence="2">DSM 4125</strain>
    </source>
</reference>
<name>A0A1X7J1G9_9BACT</name>
<gene>
    <name evidence="1" type="ORF">SAMN05661096_01179</name>
</gene>